<dbReference type="PANTHER" id="PTHR10509:SF85">
    <property type="entry name" value="O-METHYLTRANSFERASE RV1220C-RELATED"/>
    <property type="match status" value="1"/>
</dbReference>
<name>A0A8J3VM52_9ACTN</name>
<evidence type="ECO:0000313" key="4">
    <source>
        <dbReference type="EMBL" id="GIH11292.1"/>
    </source>
</evidence>
<dbReference type="Proteomes" id="UP000612899">
    <property type="component" value="Unassembled WGS sequence"/>
</dbReference>
<evidence type="ECO:0000256" key="1">
    <source>
        <dbReference type="ARBA" id="ARBA00022603"/>
    </source>
</evidence>
<dbReference type="GO" id="GO:0032259">
    <property type="term" value="P:methylation"/>
    <property type="evidence" value="ECO:0007669"/>
    <property type="project" value="UniProtKB-KW"/>
</dbReference>
<accession>A0A8J3VM52</accession>
<evidence type="ECO:0000256" key="3">
    <source>
        <dbReference type="ARBA" id="ARBA00022691"/>
    </source>
</evidence>
<dbReference type="Gene3D" id="3.40.50.150">
    <property type="entry name" value="Vaccinia Virus protein VP39"/>
    <property type="match status" value="1"/>
</dbReference>
<dbReference type="AlphaFoldDB" id="A0A8J3VM52"/>
<keyword evidence="5" id="KW-1185">Reference proteome</keyword>
<dbReference type="GO" id="GO:0008171">
    <property type="term" value="F:O-methyltransferase activity"/>
    <property type="evidence" value="ECO:0007669"/>
    <property type="project" value="InterPro"/>
</dbReference>
<organism evidence="4 5">
    <name type="scientific">Rhizocola hellebori</name>
    <dbReference type="NCBI Taxonomy" id="1392758"/>
    <lineage>
        <taxon>Bacteria</taxon>
        <taxon>Bacillati</taxon>
        <taxon>Actinomycetota</taxon>
        <taxon>Actinomycetes</taxon>
        <taxon>Micromonosporales</taxon>
        <taxon>Micromonosporaceae</taxon>
        <taxon>Rhizocola</taxon>
    </lineage>
</organism>
<dbReference type="CDD" id="cd02440">
    <property type="entry name" value="AdoMet_MTases"/>
    <property type="match status" value="1"/>
</dbReference>
<dbReference type="EMBL" id="BONY01000126">
    <property type="protein sequence ID" value="GIH11292.1"/>
    <property type="molecule type" value="Genomic_DNA"/>
</dbReference>
<dbReference type="InterPro" id="IPR050362">
    <property type="entry name" value="Cation-dep_OMT"/>
</dbReference>
<dbReference type="SUPFAM" id="SSF53335">
    <property type="entry name" value="S-adenosyl-L-methionine-dependent methyltransferases"/>
    <property type="match status" value="1"/>
</dbReference>
<sequence length="199" mass="20759">MTLHRQAGPGADFVASYAEEDLVLQTARGLAGEVGLTPVTAGCGAVLGLLAQMGSARTVVEIGTGTGVSGIWLLRGMRADGVLTTIDVEAEYQRMARRLFLEAGFASSRTRVIAGRALEVLPRLSDAAYDLVFVDGDPVEYESYAEGAARLLRSGGLLVMHGVLTRTAAAACATAVRDSELWSPAVIPIGDGLLAAVRQ</sequence>
<keyword evidence="3" id="KW-0949">S-adenosyl-L-methionine</keyword>
<proteinExistence type="predicted"/>
<dbReference type="InterPro" id="IPR029063">
    <property type="entry name" value="SAM-dependent_MTases_sf"/>
</dbReference>
<dbReference type="GO" id="GO:0008757">
    <property type="term" value="F:S-adenosylmethionine-dependent methyltransferase activity"/>
    <property type="evidence" value="ECO:0007669"/>
    <property type="project" value="TreeGrafter"/>
</dbReference>
<dbReference type="InterPro" id="IPR002935">
    <property type="entry name" value="SAM_O-MeTrfase"/>
</dbReference>
<evidence type="ECO:0000313" key="5">
    <source>
        <dbReference type="Proteomes" id="UP000612899"/>
    </source>
</evidence>
<dbReference type="PANTHER" id="PTHR10509">
    <property type="entry name" value="O-METHYLTRANSFERASE-RELATED"/>
    <property type="match status" value="1"/>
</dbReference>
<dbReference type="Pfam" id="PF01596">
    <property type="entry name" value="Methyltransf_3"/>
    <property type="match status" value="1"/>
</dbReference>
<reference evidence="4" key="1">
    <citation type="submission" date="2021-01" db="EMBL/GenBank/DDBJ databases">
        <title>Whole genome shotgun sequence of Rhizocola hellebori NBRC 109834.</title>
        <authorList>
            <person name="Komaki H."/>
            <person name="Tamura T."/>
        </authorList>
    </citation>
    <scope>NUCLEOTIDE SEQUENCE</scope>
    <source>
        <strain evidence="4">NBRC 109834</strain>
    </source>
</reference>
<keyword evidence="1" id="KW-0489">Methyltransferase</keyword>
<gene>
    <name evidence="4" type="ORF">Rhe02_93590</name>
</gene>
<dbReference type="RefSeq" id="WP_203915010.1">
    <property type="nucleotide sequence ID" value="NZ_BONY01000126.1"/>
</dbReference>
<protein>
    <submittedName>
        <fullName evidence="4">Putative O-methyltransferase</fullName>
    </submittedName>
</protein>
<keyword evidence="2" id="KW-0808">Transferase</keyword>
<dbReference type="PROSITE" id="PS51682">
    <property type="entry name" value="SAM_OMT_I"/>
    <property type="match status" value="1"/>
</dbReference>
<evidence type="ECO:0000256" key="2">
    <source>
        <dbReference type="ARBA" id="ARBA00022679"/>
    </source>
</evidence>
<comment type="caution">
    <text evidence="4">The sequence shown here is derived from an EMBL/GenBank/DDBJ whole genome shotgun (WGS) entry which is preliminary data.</text>
</comment>